<dbReference type="RefSeq" id="WP_015869466.1">
    <property type="nucleotide sequence ID" value="NC_012785.1"/>
</dbReference>
<reference evidence="2 3" key="2">
    <citation type="journal article" date="2011" name="J. Bacteriol.">
        <title>Genome Sequence of Kosmotoga olearia Strain TBF 19.5.1, a Thermophilic Bacterium with a Wide Growth Temperature Range, Isolated from the Troll B Oil Platform in the North Sea.</title>
        <authorList>
            <person name="Swithers K.S."/>
            <person name="Dipippo J.L."/>
            <person name="Bruce D.C."/>
            <person name="Detter C."/>
            <person name="Tapia R."/>
            <person name="Han S."/>
            <person name="Goodwin L.A."/>
            <person name="Han J."/>
            <person name="Woyke T."/>
            <person name="Pitluck S."/>
            <person name="Pennacchio L."/>
            <person name="Nolan M."/>
            <person name="Mikhailova N."/>
            <person name="Land M.L."/>
            <person name="Nesbo C.L."/>
            <person name="Gogarten J.P."/>
            <person name="Noll K.M."/>
        </authorList>
    </citation>
    <scope>NUCLEOTIDE SEQUENCE [LARGE SCALE GENOMIC DNA]</scope>
    <source>
        <strain evidence="3">ATCC BAA-1733 / DSM 21960 / TBF 19.5.1</strain>
    </source>
</reference>
<accession>C5CIP2</accession>
<name>C5CIP2_KOSOT</name>
<dbReference type="EMBL" id="CP001634">
    <property type="protein sequence ID" value="ACR80825.1"/>
    <property type="molecule type" value="Genomic_DNA"/>
</dbReference>
<evidence type="ECO:0000313" key="3">
    <source>
        <dbReference type="Proteomes" id="UP000002382"/>
    </source>
</evidence>
<sequence>MKRILTVIFVCLLLSISFAQKAQEILLDLVEKLSSSSYKVERMVTEKGFFETVYRSESVINVGPYRLVEVHSSRGGYTWVKNSQGEFVILGKNAFEPLLPIRDVEDKLIDIIKNGVYDVRLVLDLPYGHKYIISNDGINYEITFDDKLRLTKLVKRFGPYIVLVKYNNYRKITQEDADKVSNALNGVNIIRPPIQLSESYLNENFQWHAMDFSYGKDGHLLYTLYLDSEISGRIVVFLLFNANPDPLLKMILDVCAANGLNYYYELFGSSISLIIIGSRDSEELRNILSHLIAAH</sequence>
<dbReference type="KEGG" id="kol:Kole_2148"/>
<proteinExistence type="predicted"/>
<dbReference type="STRING" id="521045.Kole_2148"/>
<protein>
    <recommendedName>
        <fullName evidence="4">Sigma E regulatory protein, MucB/RseB</fullName>
    </recommendedName>
</protein>
<dbReference type="eggNOG" id="ENOG5033XTQ">
    <property type="taxonomic scope" value="Bacteria"/>
</dbReference>
<feature type="signal peptide" evidence="1">
    <location>
        <begin position="1"/>
        <end position="22"/>
    </location>
</feature>
<reference evidence="2 3" key="1">
    <citation type="submission" date="2009-06" db="EMBL/GenBank/DDBJ databases">
        <title>Complete sequence of Thermotogales bacterium TBF 19.5.1.</title>
        <authorList>
            <consortium name="US DOE Joint Genome Institute"/>
            <person name="Lucas S."/>
            <person name="Copeland A."/>
            <person name="Lapidus A."/>
            <person name="Glavina del Rio T."/>
            <person name="Tice H."/>
            <person name="Bruce D."/>
            <person name="Goodwin L."/>
            <person name="Pitluck S."/>
            <person name="Chertkov O."/>
            <person name="Brettin T."/>
            <person name="Detter J.C."/>
            <person name="Han C."/>
            <person name="Schmutz J."/>
            <person name="Larimer F."/>
            <person name="Land M."/>
            <person name="Hauser L."/>
            <person name="Kyrpides N."/>
            <person name="Ovchinnikova G."/>
            <person name="Noll K."/>
        </authorList>
    </citation>
    <scope>NUCLEOTIDE SEQUENCE [LARGE SCALE GENOMIC DNA]</scope>
    <source>
        <strain evidence="3">ATCC BAA-1733 / DSM 21960 / TBF 19.5.1</strain>
    </source>
</reference>
<keyword evidence="1" id="KW-0732">Signal</keyword>
<dbReference type="HOGENOM" id="CLU_949316_0_0_0"/>
<evidence type="ECO:0000256" key="1">
    <source>
        <dbReference type="SAM" id="SignalP"/>
    </source>
</evidence>
<evidence type="ECO:0000313" key="2">
    <source>
        <dbReference type="EMBL" id="ACR80825.1"/>
    </source>
</evidence>
<gene>
    <name evidence="2" type="ordered locus">Kole_2148</name>
</gene>
<evidence type="ECO:0008006" key="4">
    <source>
        <dbReference type="Google" id="ProtNLM"/>
    </source>
</evidence>
<dbReference type="AlphaFoldDB" id="C5CIP2"/>
<feature type="chain" id="PRO_5002947722" description="Sigma E regulatory protein, MucB/RseB" evidence="1">
    <location>
        <begin position="23"/>
        <end position="295"/>
    </location>
</feature>
<keyword evidence="3" id="KW-1185">Reference proteome</keyword>
<organism evidence="2 3">
    <name type="scientific">Kosmotoga olearia (strain ATCC BAA-1733 / DSM 21960 / TBF 19.5.1)</name>
    <dbReference type="NCBI Taxonomy" id="521045"/>
    <lineage>
        <taxon>Bacteria</taxon>
        <taxon>Thermotogati</taxon>
        <taxon>Thermotogota</taxon>
        <taxon>Thermotogae</taxon>
        <taxon>Kosmotogales</taxon>
        <taxon>Kosmotogaceae</taxon>
        <taxon>Kosmotoga</taxon>
    </lineage>
</organism>
<dbReference type="OrthoDB" id="43588at2"/>
<dbReference type="Proteomes" id="UP000002382">
    <property type="component" value="Chromosome"/>
</dbReference>